<comment type="caution">
    <text evidence="1">The sequence shown here is derived from an EMBL/GenBank/DDBJ whole genome shotgun (WGS) entry which is preliminary data.</text>
</comment>
<name>A0A5N1JEN0_9BACT</name>
<dbReference type="EMBL" id="VTWS01000006">
    <property type="protein sequence ID" value="KAA9349179.1"/>
    <property type="molecule type" value="Genomic_DNA"/>
</dbReference>
<reference evidence="1 2" key="1">
    <citation type="submission" date="2019-09" db="EMBL/GenBank/DDBJ databases">
        <title>Genome Sequence of Larkinella sp MA1.</title>
        <authorList>
            <person name="Srinivasan S."/>
        </authorList>
    </citation>
    <scope>NUCLEOTIDE SEQUENCE [LARGE SCALE GENOMIC DNA]</scope>
    <source>
        <strain evidence="1 2">MA1</strain>
    </source>
</reference>
<proteinExistence type="predicted"/>
<accession>A0A5N1JEN0</accession>
<keyword evidence="2" id="KW-1185">Reference proteome</keyword>
<dbReference type="RefSeq" id="WP_150879995.1">
    <property type="nucleotide sequence ID" value="NZ_VTWS01000006.1"/>
</dbReference>
<sequence length="199" mass="22386">MKTSIKETIQHGVDLLKGDDSVDKTYCSQKNLPDHQTAQQAFARAREKVFDVNRWSDVSSLTAGFVLHDAAGHPKPSGRPAVNDFIRLELPGPTPENWVTVTQVVDEERKAGFTARPCADPHENENRTEHFFTDESTSTFRVEWVGNTLTACQIGENERINNQNPEAGGRAVVNTVIATAGWLFYQKIQWKILMDYLLE</sequence>
<protein>
    <submittedName>
        <fullName evidence="1">Uncharacterized protein</fullName>
    </submittedName>
</protein>
<dbReference type="AlphaFoldDB" id="A0A5N1JEN0"/>
<gene>
    <name evidence="1" type="ORF">F0P93_22530</name>
</gene>
<evidence type="ECO:0000313" key="1">
    <source>
        <dbReference type="EMBL" id="KAA9349179.1"/>
    </source>
</evidence>
<organism evidence="1 2">
    <name type="scientific">Larkinella humicola</name>
    <dbReference type="NCBI Taxonomy" id="2607654"/>
    <lineage>
        <taxon>Bacteria</taxon>
        <taxon>Pseudomonadati</taxon>
        <taxon>Bacteroidota</taxon>
        <taxon>Cytophagia</taxon>
        <taxon>Cytophagales</taxon>
        <taxon>Spirosomataceae</taxon>
        <taxon>Larkinella</taxon>
    </lineage>
</organism>
<evidence type="ECO:0000313" key="2">
    <source>
        <dbReference type="Proteomes" id="UP000326344"/>
    </source>
</evidence>
<dbReference type="Proteomes" id="UP000326344">
    <property type="component" value="Unassembled WGS sequence"/>
</dbReference>